<keyword evidence="5 7" id="KW-1133">Transmembrane helix</keyword>
<reference evidence="9 10" key="1">
    <citation type="submission" date="2017-02" db="EMBL/GenBank/DDBJ databases">
        <authorList>
            <person name="Peterson S.W."/>
        </authorList>
    </citation>
    <scope>NUCLEOTIDE SEQUENCE [LARGE SCALE GENOMIC DNA]</scope>
    <source>
        <strain evidence="9 10">CECT 9027</strain>
    </source>
</reference>
<dbReference type="NCBIfam" id="TIGR01097">
    <property type="entry name" value="PhnE"/>
    <property type="match status" value="1"/>
</dbReference>
<gene>
    <name evidence="9" type="primary">phnE_1</name>
    <name evidence="9" type="ORF">VPAL9027_02996</name>
</gene>
<dbReference type="PANTHER" id="PTHR30043">
    <property type="entry name" value="PHOSPHONATES TRANSPORT SYSTEM PERMEASE PROTEIN"/>
    <property type="match status" value="1"/>
</dbReference>
<feature type="transmembrane region" description="Helical" evidence="7">
    <location>
        <begin position="20"/>
        <end position="37"/>
    </location>
</feature>
<keyword evidence="3" id="KW-1003">Cell membrane</keyword>
<dbReference type="EMBL" id="FUFT01000008">
    <property type="protein sequence ID" value="SJL84983.1"/>
    <property type="molecule type" value="Genomic_DNA"/>
</dbReference>
<dbReference type="InterPro" id="IPR005769">
    <property type="entry name" value="PhnE/PtxC"/>
</dbReference>
<dbReference type="Proteomes" id="UP000189475">
    <property type="component" value="Unassembled WGS sequence"/>
</dbReference>
<dbReference type="OrthoDB" id="9808005at2"/>
<dbReference type="InterPro" id="IPR035906">
    <property type="entry name" value="MetI-like_sf"/>
</dbReference>
<dbReference type="CDD" id="cd06261">
    <property type="entry name" value="TM_PBP2"/>
    <property type="match status" value="1"/>
</dbReference>
<evidence type="ECO:0000256" key="6">
    <source>
        <dbReference type="ARBA" id="ARBA00023136"/>
    </source>
</evidence>
<evidence type="ECO:0000313" key="9">
    <source>
        <dbReference type="EMBL" id="SJL84983.1"/>
    </source>
</evidence>
<evidence type="ECO:0000313" key="10">
    <source>
        <dbReference type="Proteomes" id="UP000189475"/>
    </source>
</evidence>
<dbReference type="Pfam" id="PF00528">
    <property type="entry name" value="BPD_transp_1"/>
    <property type="match status" value="1"/>
</dbReference>
<evidence type="ECO:0000256" key="5">
    <source>
        <dbReference type="ARBA" id="ARBA00022989"/>
    </source>
</evidence>
<sequence length="289" mass="32429">MSQSFATYYKQVKQRQTREGLLWSIGILVVYLYSGQVSEFSWSVMWQGFPHFLDYIDEIMPVLHWSQLFADGHTKGSLAYWGYRLHIQIPLLGQTIAVAIAATLFSSLLAAIASFPSANNTQTIGLIRYVLRGVAAFCRTMPELAWAVMFVMAFGIGPIPGFFALSLHSFGTQTKLFYESVEVASDKPVRGLRAVGATKLERMRYGIWPQVAPTFLSYTFLRLEINFRQSTILGLVGAGGIGQELMTSIKLDHFDQVSMVLLQIILVVSVLDYLSAQLRRYFLEGKINA</sequence>
<feature type="transmembrane region" description="Helical" evidence="7">
    <location>
        <begin position="256"/>
        <end position="274"/>
    </location>
</feature>
<comment type="subcellular location">
    <subcellularLocation>
        <location evidence="1 7">Cell membrane</location>
        <topology evidence="1 7">Multi-pass membrane protein</topology>
    </subcellularLocation>
</comment>
<dbReference type="SUPFAM" id="SSF161098">
    <property type="entry name" value="MetI-like"/>
    <property type="match status" value="1"/>
</dbReference>
<keyword evidence="6 7" id="KW-0472">Membrane</keyword>
<proteinExistence type="inferred from homology"/>
<evidence type="ECO:0000256" key="7">
    <source>
        <dbReference type="RuleBase" id="RU363032"/>
    </source>
</evidence>
<accession>A0A1R4B7T1</accession>
<feature type="domain" description="ABC transmembrane type-1" evidence="8">
    <location>
        <begin position="92"/>
        <end position="275"/>
    </location>
</feature>
<keyword evidence="4 7" id="KW-0812">Transmembrane</keyword>
<dbReference type="AlphaFoldDB" id="A0A1R4B7T1"/>
<organism evidence="9 10">
    <name type="scientific">Vibrio palustris</name>
    <dbReference type="NCBI Taxonomy" id="1918946"/>
    <lineage>
        <taxon>Bacteria</taxon>
        <taxon>Pseudomonadati</taxon>
        <taxon>Pseudomonadota</taxon>
        <taxon>Gammaproteobacteria</taxon>
        <taxon>Vibrionales</taxon>
        <taxon>Vibrionaceae</taxon>
        <taxon>Vibrio</taxon>
    </lineage>
</organism>
<evidence type="ECO:0000259" key="8">
    <source>
        <dbReference type="PROSITE" id="PS50928"/>
    </source>
</evidence>
<dbReference type="PROSITE" id="PS50928">
    <property type="entry name" value="ABC_TM1"/>
    <property type="match status" value="1"/>
</dbReference>
<dbReference type="InterPro" id="IPR000515">
    <property type="entry name" value="MetI-like"/>
</dbReference>
<name>A0A1R4B7T1_9VIBR</name>
<evidence type="ECO:0000256" key="3">
    <source>
        <dbReference type="ARBA" id="ARBA00022475"/>
    </source>
</evidence>
<dbReference type="STRING" id="1918946.VPAL9027_02996"/>
<evidence type="ECO:0000256" key="1">
    <source>
        <dbReference type="ARBA" id="ARBA00004651"/>
    </source>
</evidence>
<comment type="similarity">
    <text evidence="7">Belongs to the binding-protein-dependent transport system permease family.</text>
</comment>
<dbReference type="GO" id="GO:0015416">
    <property type="term" value="F:ABC-type phosphonate transporter activity"/>
    <property type="evidence" value="ECO:0007669"/>
    <property type="project" value="InterPro"/>
</dbReference>
<protein>
    <submittedName>
        <fullName evidence="9">Phosphate-import permease protein PhnE</fullName>
    </submittedName>
</protein>
<keyword evidence="10" id="KW-1185">Reference proteome</keyword>
<dbReference type="Gene3D" id="1.10.3720.10">
    <property type="entry name" value="MetI-like"/>
    <property type="match status" value="1"/>
</dbReference>
<feature type="transmembrane region" description="Helical" evidence="7">
    <location>
        <begin position="91"/>
        <end position="113"/>
    </location>
</feature>
<keyword evidence="2 7" id="KW-0813">Transport</keyword>
<dbReference type="GO" id="GO:0005886">
    <property type="term" value="C:plasma membrane"/>
    <property type="evidence" value="ECO:0007669"/>
    <property type="project" value="UniProtKB-SubCell"/>
</dbReference>
<evidence type="ECO:0000256" key="4">
    <source>
        <dbReference type="ARBA" id="ARBA00022692"/>
    </source>
</evidence>
<dbReference type="PANTHER" id="PTHR30043:SF1">
    <property type="entry name" value="ABC TRANSPORT SYSTEM PERMEASE PROTEIN P69"/>
    <property type="match status" value="1"/>
</dbReference>
<evidence type="ECO:0000256" key="2">
    <source>
        <dbReference type="ARBA" id="ARBA00022448"/>
    </source>
</evidence>
<dbReference type="RefSeq" id="WP_077315377.1">
    <property type="nucleotide sequence ID" value="NZ_AP024887.1"/>
</dbReference>
<feature type="transmembrane region" description="Helical" evidence="7">
    <location>
        <begin position="144"/>
        <end position="167"/>
    </location>
</feature>